<dbReference type="Gene3D" id="2.30.30.30">
    <property type="match status" value="1"/>
</dbReference>
<proteinExistence type="inferred from homology"/>
<evidence type="ECO:0000256" key="2">
    <source>
        <dbReference type="ARBA" id="ARBA00022980"/>
    </source>
</evidence>
<evidence type="ECO:0000256" key="6">
    <source>
        <dbReference type="RuleBase" id="RU003477"/>
    </source>
</evidence>
<comment type="caution">
    <text evidence="9">The sequence shown here is derived from an EMBL/GenBank/DDBJ whole genome shotgun (WGS) entry which is preliminary data.</text>
</comment>
<organism evidence="9 10">
    <name type="scientific">Candidatus Jettenia ecosi</name>
    <dbReference type="NCBI Taxonomy" id="2494326"/>
    <lineage>
        <taxon>Bacteria</taxon>
        <taxon>Pseudomonadati</taxon>
        <taxon>Planctomycetota</taxon>
        <taxon>Candidatus Brocadiia</taxon>
        <taxon>Candidatus Brocadiales</taxon>
        <taxon>Candidatus Brocadiaceae</taxon>
        <taxon>Candidatus Jettenia</taxon>
    </lineage>
</organism>
<evidence type="ECO:0000256" key="4">
    <source>
        <dbReference type="ARBA" id="ARBA00035206"/>
    </source>
</evidence>
<accession>A0A533QF52</accession>
<dbReference type="GO" id="GO:0005840">
    <property type="term" value="C:ribosome"/>
    <property type="evidence" value="ECO:0007669"/>
    <property type="project" value="UniProtKB-KW"/>
</dbReference>
<dbReference type="EMBL" id="SULG01000003">
    <property type="protein sequence ID" value="TLD43395.1"/>
    <property type="molecule type" value="Genomic_DNA"/>
</dbReference>
<comment type="function">
    <text evidence="5">One of two assembly initiator proteins, it binds directly to the 5'-end of the 23S rRNA, where it nucleates assembly of the 50S subunit.</text>
</comment>
<feature type="domain" description="Large ribosomal subunit protein uL24 C-terminal" evidence="8">
    <location>
        <begin position="38"/>
        <end position="106"/>
    </location>
</feature>
<dbReference type="NCBIfam" id="TIGR01079">
    <property type="entry name" value="rplX_bact"/>
    <property type="match status" value="1"/>
</dbReference>
<evidence type="ECO:0000259" key="8">
    <source>
        <dbReference type="Pfam" id="PF17136"/>
    </source>
</evidence>
<dbReference type="InterPro" id="IPR057264">
    <property type="entry name" value="Ribosomal_uL24_C"/>
</dbReference>
<dbReference type="HAMAP" id="MF_01326_B">
    <property type="entry name" value="Ribosomal_uL24_B"/>
    <property type="match status" value="1"/>
</dbReference>
<dbReference type="InterPro" id="IPR005824">
    <property type="entry name" value="KOW"/>
</dbReference>
<evidence type="ECO:0000313" key="9">
    <source>
        <dbReference type="EMBL" id="TLD43395.1"/>
    </source>
</evidence>
<sequence>MHVCKNDLVAVMSGNEAGKTGRIMKVLRDKKRVVIKGVNLVYKHTKPSQKNPQGGRIQKEASIAVSNILPVCQNKSCEKNGKGVRTQKKISENGNKVRVCAYCGFEILSAE</sequence>
<evidence type="ECO:0000256" key="1">
    <source>
        <dbReference type="ARBA" id="ARBA00010618"/>
    </source>
</evidence>
<gene>
    <name evidence="5" type="primary">rplX</name>
    <name evidence="9" type="ORF">JETT_0213</name>
</gene>
<evidence type="ECO:0000313" key="10">
    <source>
        <dbReference type="Proteomes" id="UP000319783"/>
    </source>
</evidence>
<dbReference type="InterPro" id="IPR003256">
    <property type="entry name" value="Ribosomal_uL24"/>
</dbReference>
<dbReference type="Pfam" id="PF17136">
    <property type="entry name" value="ribosomal_L24"/>
    <property type="match status" value="1"/>
</dbReference>
<dbReference type="InterPro" id="IPR005825">
    <property type="entry name" value="Ribosomal_uL24_CS"/>
</dbReference>
<dbReference type="Pfam" id="PF00467">
    <property type="entry name" value="KOW"/>
    <property type="match status" value="1"/>
</dbReference>
<dbReference type="Proteomes" id="UP000319783">
    <property type="component" value="Unassembled WGS sequence"/>
</dbReference>
<protein>
    <recommendedName>
        <fullName evidence="4 5">Large ribosomal subunit protein uL24</fullName>
    </recommendedName>
</protein>
<comment type="subunit">
    <text evidence="5">Part of the 50S ribosomal subunit.</text>
</comment>
<dbReference type="InterPro" id="IPR041988">
    <property type="entry name" value="Ribosomal_uL24_KOW"/>
</dbReference>
<dbReference type="PROSITE" id="PS01108">
    <property type="entry name" value="RIBOSOMAL_L24"/>
    <property type="match status" value="1"/>
</dbReference>
<dbReference type="InterPro" id="IPR008991">
    <property type="entry name" value="Translation_prot_SH3-like_sf"/>
</dbReference>
<dbReference type="PANTHER" id="PTHR12903">
    <property type="entry name" value="MITOCHONDRIAL RIBOSOMAL PROTEIN L24"/>
    <property type="match status" value="1"/>
</dbReference>
<comment type="function">
    <text evidence="5">One of the proteins that surrounds the polypeptide exit tunnel on the outside of the subunit.</text>
</comment>
<dbReference type="InterPro" id="IPR014722">
    <property type="entry name" value="Rib_uL2_dom2"/>
</dbReference>
<dbReference type="SUPFAM" id="SSF50104">
    <property type="entry name" value="Translation proteins SH3-like domain"/>
    <property type="match status" value="1"/>
</dbReference>
<reference evidence="9 10" key="1">
    <citation type="submission" date="2019-04" db="EMBL/GenBank/DDBJ databases">
        <title>Genome of a novel bacterium Candidatus Jettenia ecosi reconstructed from metagenome of an anammox bioreactor.</title>
        <authorList>
            <person name="Mardanov A.V."/>
            <person name="Beletsky A.V."/>
            <person name="Ravin N.V."/>
            <person name="Botchkova E.A."/>
            <person name="Litti Y.V."/>
            <person name="Nozhevnikova A.N."/>
        </authorList>
    </citation>
    <scope>NUCLEOTIDE SEQUENCE [LARGE SCALE GENOMIC DNA]</scope>
    <source>
        <strain evidence="9">J2</strain>
    </source>
</reference>
<evidence type="ECO:0000256" key="3">
    <source>
        <dbReference type="ARBA" id="ARBA00023274"/>
    </source>
</evidence>
<feature type="domain" description="KOW" evidence="7">
    <location>
        <begin position="5"/>
        <end position="36"/>
    </location>
</feature>
<comment type="similarity">
    <text evidence="1 5 6">Belongs to the universal ribosomal protein uL24 family.</text>
</comment>
<keyword evidence="3 5" id="KW-0687">Ribonucleoprotein</keyword>
<dbReference type="GO" id="GO:1990904">
    <property type="term" value="C:ribonucleoprotein complex"/>
    <property type="evidence" value="ECO:0007669"/>
    <property type="project" value="UniProtKB-KW"/>
</dbReference>
<dbReference type="AlphaFoldDB" id="A0A533QF52"/>
<keyword evidence="5" id="KW-0699">rRNA-binding</keyword>
<evidence type="ECO:0000259" key="7">
    <source>
        <dbReference type="Pfam" id="PF00467"/>
    </source>
</evidence>
<dbReference type="GO" id="GO:0006412">
    <property type="term" value="P:translation"/>
    <property type="evidence" value="ECO:0007669"/>
    <property type="project" value="UniProtKB-UniRule"/>
</dbReference>
<name>A0A533QF52_9BACT</name>
<dbReference type="GO" id="GO:0003735">
    <property type="term" value="F:structural constituent of ribosome"/>
    <property type="evidence" value="ECO:0007669"/>
    <property type="project" value="InterPro"/>
</dbReference>
<keyword evidence="2 5" id="KW-0689">Ribosomal protein</keyword>
<keyword evidence="5" id="KW-0694">RNA-binding</keyword>
<dbReference type="CDD" id="cd06089">
    <property type="entry name" value="KOW_RPL26"/>
    <property type="match status" value="1"/>
</dbReference>
<dbReference type="GO" id="GO:0019843">
    <property type="term" value="F:rRNA binding"/>
    <property type="evidence" value="ECO:0007669"/>
    <property type="project" value="UniProtKB-UniRule"/>
</dbReference>
<evidence type="ECO:0000256" key="5">
    <source>
        <dbReference type="HAMAP-Rule" id="MF_01326"/>
    </source>
</evidence>